<dbReference type="Proteomes" id="UP000006180">
    <property type="component" value="Chromosome"/>
</dbReference>
<reference evidence="3 4" key="1">
    <citation type="journal article" date="2012" name="J. Bacteriol.">
        <title>Complete genome sequence of the broad-host-range strain Sinorhizobium fredii USDA257.</title>
        <authorList>
            <person name="Schuldes J."/>
            <person name="Rodriguez Orbegoso M."/>
            <person name="Schmeisser C."/>
            <person name="Krishnan H.B."/>
            <person name="Daniel R."/>
            <person name="Streit W.R."/>
        </authorList>
    </citation>
    <scope>NUCLEOTIDE SEQUENCE [LARGE SCALE GENOMIC DNA]</scope>
    <source>
        <strain evidence="3 4">USDA 257</strain>
    </source>
</reference>
<evidence type="ECO:0000256" key="1">
    <source>
        <dbReference type="ARBA" id="ARBA00023002"/>
    </source>
</evidence>
<gene>
    <name evidence="3" type="primary">puuB2</name>
    <name evidence="3" type="ORF">USDA257_c23150</name>
</gene>
<dbReference type="PANTHER" id="PTHR13847:SF281">
    <property type="entry name" value="FAD DEPENDENT OXIDOREDUCTASE DOMAIN-CONTAINING PROTEIN"/>
    <property type="match status" value="1"/>
</dbReference>
<dbReference type="Gene3D" id="3.50.50.60">
    <property type="entry name" value="FAD/NAD(P)-binding domain"/>
    <property type="match status" value="1"/>
</dbReference>
<keyword evidence="1 3" id="KW-0560">Oxidoreductase</keyword>
<dbReference type="GO" id="GO:0016491">
    <property type="term" value="F:oxidoreductase activity"/>
    <property type="evidence" value="ECO:0007669"/>
    <property type="project" value="UniProtKB-KW"/>
</dbReference>
<evidence type="ECO:0000313" key="3">
    <source>
        <dbReference type="EMBL" id="AFL50895.1"/>
    </source>
</evidence>
<accession>I3X4T9</accession>
<dbReference type="HOGENOM" id="CLU_007884_3_0_5"/>
<dbReference type="PANTHER" id="PTHR13847">
    <property type="entry name" value="SARCOSINE DEHYDROGENASE-RELATED"/>
    <property type="match status" value="1"/>
</dbReference>
<dbReference type="STRING" id="1185652.USDA257_c23150"/>
<protein>
    <submittedName>
        <fullName evidence="3">Gamma-glutamylputrescine oxidoreductase PuuB</fullName>
        <ecNumber evidence="3">1.4.3.-</ecNumber>
    </submittedName>
</protein>
<sequence>MRRSLRVIMSYPNTYYKQTMADTKVRPVLSEAVECDTVVVGGGLAGLTTALQLARAGQSVVVLEAECVGFGASGRNGGFVSPGYATGTAEIARRAGGEAARQLHLLSIEGVDFVRQTIETLKIDGARPQAGLVSVLRHDDGKSMRAHADEMRRAYGYELEYLDTDQVRSVLKSKRYFHGLRDGRAFHIHPLNYLRGVADEVERLGGRIYERSAAIGTALNGAEKTVQTIRGKVRARQVVFSTGGYTGPLNGRLNRAFLPIATYVMLSEKAPELIRTAVATSDAVGDNRRAGDYYRLVDGGKRLLWGGRITTRAASPAALARELRREMVGTYPQLEELKTELAWSGLMSYARHLMPQIGEMQSGAWHCTAFGGHGLNTTAIGGKLVAEAILGQSDRYKLFKPFGLVWAGGYAGLAVAQLTYWKLQAQDWWRERAA</sequence>
<feature type="domain" description="FAD dependent oxidoreductase" evidence="2">
    <location>
        <begin position="36"/>
        <end position="387"/>
    </location>
</feature>
<organism evidence="3 4">
    <name type="scientific">Sinorhizobium fredii (strain USDA 257)</name>
    <dbReference type="NCBI Taxonomy" id="1185652"/>
    <lineage>
        <taxon>Bacteria</taxon>
        <taxon>Pseudomonadati</taxon>
        <taxon>Pseudomonadota</taxon>
        <taxon>Alphaproteobacteria</taxon>
        <taxon>Hyphomicrobiales</taxon>
        <taxon>Rhizobiaceae</taxon>
        <taxon>Sinorhizobium/Ensifer group</taxon>
        <taxon>Sinorhizobium</taxon>
    </lineage>
</organism>
<dbReference type="eggNOG" id="COG0665">
    <property type="taxonomic scope" value="Bacteria"/>
</dbReference>
<dbReference type="EMBL" id="CP003563">
    <property type="protein sequence ID" value="AFL50895.1"/>
    <property type="molecule type" value="Genomic_DNA"/>
</dbReference>
<dbReference type="KEGG" id="sfd:USDA257_c23150"/>
<dbReference type="GO" id="GO:0005737">
    <property type="term" value="C:cytoplasm"/>
    <property type="evidence" value="ECO:0007669"/>
    <property type="project" value="TreeGrafter"/>
</dbReference>
<dbReference type="SUPFAM" id="SSF51905">
    <property type="entry name" value="FAD/NAD(P)-binding domain"/>
    <property type="match status" value="1"/>
</dbReference>
<name>I3X4T9_SINF2</name>
<dbReference type="AlphaFoldDB" id="I3X4T9"/>
<evidence type="ECO:0000259" key="2">
    <source>
        <dbReference type="Pfam" id="PF01266"/>
    </source>
</evidence>
<dbReference type="EC" id="1.4.3.-" evidence="3"/>
<dbReference type="Pfam" id="PF01266">
    <property type="entry name" value="DAO"/>
    <property type="match status" value="1"/>
</dbReference>
<proteinExistence type="predicted"/>
<evidence type="ECO:0000313" key="4">
    <source>
        <dbReference type="Proteomes" id="UP000006180"/>
    </source>
</evidence>
<dbReference type="PATRIC" id="fig|1185652.3.peg.2394"/>
<dbReference type="Gene3D" id="3.30.9.10">
    <property type="entry name" value="D-Amino Acid Oxidase, subunit A, domain 2"/>
    <property type="match status" value="1"/>
</dbReference>
<dbReference type="InterPro" id="IPR006076">
    <property type="entry name" value="FAD-dep_OxRdtase"/>
</dbReference>
<dbReference type="InterPro" id="IPR036188">
    <property type="entry name" value="FAD/NAD-bd_sf"/>
</dbReference>